<gene>
    <name evidence="1" type="ORF">S03H2_44795</name>
</gene>
<dbReference type="AlphaFoldDB" id="X1H941"/>
<accession>X1H941</accession>
<evidence type="ECO:0000313" key="1">
    <source>
        <dbReference type="EMBL" id="GAH65907.1"/>
    </source>
</evidence>
<feature type="non-terminal residue" evidence="1">
    <location>
        <position position="71"/>
    </location>
</feature>
<dbReference type="EMBL" id="BARU01028032">
    <property type="protein sequence ID" value="GAH65907.1"/>
    <property type="molecule type" value="Genomic_DNA"/>
</dbReference>
<evidence type="ECO:0008006" key="2">
    <source>
        <dbReference type="Google" id="ProtNLM"/>
    </source>
</evidence>
<sequence>MGKMNRFRTALIAGFTAILVTASLGQDLEEILTKAQEEISAKNYGSARQKLQTILQHNNAYAPAYFELSKI</sequence>
<organism evidence="1">
    <name type="scientific">marine sediment metagenome</name>
    <dbReference type="NCBI Taxonomy" id="412755"/>
    <lineage>
        <taxon>unclassified sequences</taxon>
        <taxon>metagenomes</taxon>
        <taxon>ecological metagenomes</taxon>
    </lineage>
</organism>
<proteinExistence type="predicted"/>
<reference evidence="1" key="1">
    <citation type="journal article" date="2014" name="Front. Microbiol.">
        <title>High frequency of phylogenetically diverse reductive dehalogenase-homologous genes in deep subseafloor sedimentary metagenomes.</title>
        <authorList>
            <person name="Kawai M."/>
            <person name="Futagami T."/>
            <person name="Toyoda A."/>
            <person name="Takaki Y."/>
            <person name="Nishi S."/>
            <person name="Hori S."/>
            <person name="Arai W."/>
            <person name="Tsubouchi T."/>
            <person name="Morono Y."/>
            <person name="Uchiyama I."/>
            <person name="Ito T."/>
            <person name="Fujiyama A."/>
            <person name="Inagaki F."/>
            <person name="Takami H."/>
        </authorList>
    </citation>
    <scope>NUCLEOTIDE SEQUENCE</scope>
    <source>
        <strain evidence="1">Expedition CK06-06</strain>
    </source>
</reference>
<protein>
    <recommendedName>
        <fullName evidence="2">Outer membrane lipoprotein BamD-like domain-containing protein</fullName>
    </recommendedName>
</protein>
<comment type="caution">
    <text evidence="1">The sequence shown here is derived from an EMBL/GenBank/DDBJ whole genome shotgun (WGS) entry which is preliminary data.</text>
</comment>
<name>X1H941_9ZZZZ</name>